<feature type="transmembrane region" description="Helical" evidence="15">
    <location>
        <begin position="74"/>
        <end position="93"/>
    </location>
</feature>
<keyword evidence="7" id="KW-0256">Endoplasmic reticulum</keyword>
<dbReference type="STRING" id="554055.A0A2P6VGP9"/>
<organism evidence="17 18">
    <name type="scientific">Micractinium conductrix</name>
    <dbReference type="NCBI Taxonomy" id="554055"/>
    <lineage>
        <taxon>Eukaryota</taxon>
        <taxon>Viridiplantae</taxon>
        <taxon>Chlorophyta</taxon>
        <taxon>core chlorophytes</taxon>
        <taxon>Trebouxiophyceae</taxon>
        <taxon>Chlorellales</taxon>
        <taxon>Chlorellaceae</taxon>
        <taxon>Chlorella clade</taxon>
        <taxon>Micractinium</taxon>
    </lineage>
</organism>
<dbReference type="GO" id="GO:0006633">
    <property type="term" value="P:fatty acid biosynthetic process"/>
    <property type="evidence" value="ECO:0007669"/>
    <property type="project" value="UniProtKB-KW"/>
</dbReference>
<evidence type="ECO:0000256" key="11">
    <source>
        <dbReference type="ARBA" id="ARBA00023002"/>
    </source>
</evidence>
<comment type="cofactor">
    <cofactor evidence="1">
        <name>Zn(2+)</name>
        <dbReference type="ChEBI" id="CHEBI:29105"/>
    </cofactor>
</comment>
<evidence type="ECO:0000256" key="10">
    <source>
        <dbReference type="ARBA" id="ARBA00022989"/>
    </source>
</evidence>
<comment type="subcellular location">
    <subcellularLocation>
        <location evidence="2">Endoplasmic reticulum membrane</location>
        <topology evidence="2">Multi-pass membrane protein</topology>
    </subcellularLocation>
</comment>
<evidence type="ECO:0000259" key="16">
    <source>
        <dbReference type="Pfam" id="PF04116"/>
    </source>
</evidence>
<keyword evidence="6" id="KW-0479">Metal-binding</keyword>
<dbReference type="Proteomes" id="UP000239649">
    <property type="component" value="Unassembled WGS sequence"/>
</dbReference>
<keyword evidence="11" id="KW-0560">Oxidoreductase</keyword>
<dbReference type="PANTHER" id="PTHR12863:SF1">
    <property type="entry name" value="FATTY ACID 2-HYDROXYLASE"/>
    <property type="match status" value="1"/>
</dbReference>
<keyword evidence="10 15" id="KW-1133">Transmembrane helix</keyword>
<dbReference type="OrthoDB" id="260519at2759"/>
<evidence type="ECO:0000256" key="7">
    <source>
        <dbReference type="ARBA" id="ARBA00022824"/>
    </source>
</evidence>
<name>A0A2P6VGP9_9CHLO</name>
<keyword evidence="8" id="KW-0276">Fatty acid metabolism</keyword>
<evidence type="ECO:0000256" key="8">
    <source>
        <dbReference type="ARBA" id="ARBA00022832"/>
    </source>
</evidence>
<dbReference type="PANTHER" id="PTHR12863">
    <property type="entry name" value="FATTY ACID HYDROXYLASE"/>
    <property type="match status" value="1"/>
</dbReference>
<sequence>MTDEGIDEGRPLLQQLAQLRPAEYQTWLLRTSRGKARFFESSRLESLTMIKWWVVPLLWLPVAVLLAAQASRALPPRALAGAVAAGVPLWQLIEYSMHRWLFHAAPATPLAIIAHFLMHGNHHKYPSDIDRLVFPPLPACLPAAVIYGCLRCCLPRALAAAVFSGVLLGYVAYDCMHYLMHSGHLRGRLRARHMHHHYADDRVAYGISSPLWDVVFGTQPRTKTAKSVE</sequence>
<keyword evidence="9" id="KW-0862">Zinc</keyword>
<dbReference type="EMBL" id="LHPF02000007">
    <property type="protein sequence ID" value="PSC73265.1"/>
    <property type="molecule type" value="Genomic_DNA"/>
</dbReference>
<dbReference type="InterPro" id="IPR006694">
    <property type="entry name" value="Fatty_acid_hydroxylase"/>
</dbReference>
<feature type="transmembrane region" description="Helical" evidence="15">
    <location>
        <begin position="157"/>
        <end position="180"/>
    </location>
</feature>
<evidence type="ECO:0000256" key="2">
    <source>
        <dbReference type="ARBA" id="ARBA00004477"/>
    </source>
</evidence>
<feature type="transmembrane region" description="Helical" evidence="15">
    <location>
        <begin position="100"/>
        <end position="120"/>
    </location>
</feature>
<keyword evidence="13 15" id="KW-0472">Membrane</keyword>
<comment type="similarity">
    <text evidence="3">Belongs to the sterol desaturase family.</text>
</comment>
<dbReference type="AlphaFoldDB" id="A0A2P6VGP9"/>
<keyword evidence="18" id="KW-1185">Reference proteome</keyword>
<evidence type="ECO:0000256" key="14">
    <source>
        <dbReference type="ARBA" id="ARBA00023160"/>
    </source>
</evidence>
<keyword evidence="12" id="KW-0443">Lipid metabolism</keyword>
<feature type="transmembrane region" description="Helical" evidence="15">
    <location>
        <begin position="50"/>
        <end position="68"/>
    </location>
</feature>
<dbReference type="InterPro" id="IPR014430">
    <property type="entry name" value="Scs7"/>
</dbReference>
<dbReference type="GO" id="GO:0005789">
    <property type="term" value="C:endoplasmic reticulum membrane"/>
    <property type="evidence" value="ECO:0007669"/>
    <property type="project" value="UniProtKB-SubCell"/>
</dbReference>
<reference evidence="17 18" key="1">
    <citation type="journal article" date="2018" name="Plant J.">
        <title>Genome sequences of Chlorella sorokiniana UTEX 1602 and Micractinium conductrix SAG 241.80: implications to maltose excretion by a green alga.</title>
        <authorList>
            <person name="Arriola M.B."/>
            <person name="Velmurugan N."/>
            <person name="Zhang Y."/>
            <person name="Plunkett M.H."/>
            <person name="Hondzo H."/>
            <person name="Barney B.M."/>
        </authorList>
    </citation>
    <scope>NUCLEOTIDE SEQUENCE [LARGE SCALE GENOMIC DNA]</scope>
    <source>
        <strain evidence="17 18">SAG 241.80</strain>
    </source>
</reference>
<keyword evidence="14" id="KW-0275">Fatty acid biosynthesis</keyword>
<comment type="caution">
    <text evidence="17">The sequence shown here is derived from an EMBL/GenBank/DDBJ whole genome shotgun (WGS) entry which is preliminary data.</text>
</comment>
<keyword evidence="5 15" id="KW-0812">Transmembrane</keyword>
<feature type="transmembrane region" description="Helical" evidence="15">
    <location>
        <begin position="132"/>
        <end position="150"/>
    </location>
</feature>
<evidence type="ECO:0000313" key="18">
    <source>
        <dbReference type="Proteomes" id="UP000239649"/>
    </source>
</evidence>
<dbReference type="GO" id="GO:0080132">
    <property type="term" value="F:fatty acid 2-hydroxylase activity"/>
    <property type="evidence" value="ECO:0007669"/>
    <property type="project" value="InterPro"/>
</dbReference>
<evidence type="ECO:0000256" key="4">
    <source>
        <dbReference type="ARBA" id="ARBA00022516"/>
    </source>
</evidence>
<evidence type="ECO:0000256" key="15">
    <source>
        <dbReference type="SAM" id="Phobius"/>
    </source>
</evidence>
<proteinExistence type="inferred from homology"/>
<evidence type="ECO:0000256" key="5">
    <source>
        <dbReference type="ARBA" id="ARBA00022692"/>
    </source>
</evidence>
<evidence type="ECO:0000256" key="3">
    <source>
        <dbReference type="ARBA" id="ARBA00009324"/>
    </source>
</evidence>
<evidence type="ECO:0000313" key="17">
    <source>
        <dbReference type="EMBL" id="PSC73265.1"/>
    </source>
</evidence>
<evidence type="ECO:0000256" key="6">
    <source>
        <dbReference type="ARBA" id="ARBA00022723"/>
    </source>
</evidence>
<evidence type="ECO:0000256" key="12">
    <source>
        <dbReference type="ARBA" id="ARBA00023098"/>
    </source>
</evidence>
<accession>A0A2P6VGP9</accession>
<protein>
    <submittedName>
        <fullName evidence="17">Fatty acid 2-hydroxylase 2-like</fullName>
    </submittedName>
</protein>
<dbReference type="GO" id="GO:0005506">
    <property type="term" value="F:iron ion binding"/>
    <property type="evidence" value="ECO:0007669"/>
    <property type="project" value="InterPro"/>
</dbReference>
<dbReference type="Pfam" id="PF04116">
    <property type="entry name" value="FA_hydroxylase"/>
    <property type="match status" value="1"/>
</dbReference>
<keyword evidence="4" id="KW-0444">Lipid biosynthesis</keyword>
<evidence type="ECO:0000256" key="9">
    <source>
        <dbReference type="ARBA" id="ARBA00022833"/>
    </source>
</evidence>
<gene>
    <name evidence="17" type="ORF">C2E20_3359</name>
</gene>
<evidence type="ECO:0000256" key="1">
    <source>
        <dbReference type="ARBA" id="ARBA00001947"/>
    </source>
</evidence>
<feature type="domain" description="Fatty acid hydroxylase" evidence="16">
    <location>
        <begin position="84"/>
        <end position="218"/>
    </location>
</feature>
<evidence type="ECO:0000256" key="13">
    <source>
        <dbReference type="ARBA" id="ARBA00023136"/>
    </source>
</evidence>